<dbReference type="EMBL" id="CP059165">
    <property type="protein sequence ID" value="QLL06112.1"/>
    <property type="molecule type" value="Genomic_DNA"/>
</dbReference>
<reference evidence="2" key="1">
    <citation type="submission" date="2020-07" db="EMBL/GenBank/DDBJ databases">
        <title>Description of Mycobacterium gordonae subsp. intergordonae subsp.nov. and Mycobacterium gordonae subsp. gordonae subsp. nov.</title>
        <authorList>
            <person name="Huang H."/>
        </authorList>
    </citation>
    <scope>NUCLEOTIDE SEQUENCE [LARGE SCALE GENOMIC DNA]</scope>
    <source>
        <strain evidence="2">24T</strain>
    </source>
</reference>
<feature type="chain" id="PRO_5028183479" description="Secreted protein" evidence="1">
    <location>
        <begin position="25"/>
        <end position="153"/>
    </location>
</feature>
<dbReference type="RefSeq" id="WP_180914694.1">
    <property type="nucleotide sequence ID" value="NZ_CP059165.1"/>
</dbReference>
<dbReference type="KEGG" id="mgor:H0P51_20355"/>
<name>A0A7D6HS64_9MYCO</name>
<gene>
    <name evidence="2" type="ORF">H0P51_20355</name>
</gene>
<dbReference type="AlphaFoldDB" id="A0A7D6HS64"/>
<keyword evidence="3" id="KW-1185">Reference proteome</keyword>
<keyword evidence="1" id="KW-0732">Signal</keyword>
<organism evidence="2 3">
    <name type="scientific">Mycobacterium vicinigordonae</name>
    <dbReference type="NCBI Taxonomy" id="1719132"/>
    <lineage>
        <taxon>Bacteria</taxon>
        <taxon>Bacillati</taxon>
        <taxon>Actinomycetota</taxon>
        <taxon>Actinomycetes</taxon>
        <taxon>Mycobacteriales</taxon>
        <taxon>Mycobacteriaceae</taxon>
        <taxon>Mycobacterium</taxon>
    </lineage>
</organism>
<reference evidence="2" key="2">
    <citation type="submission" date="2020-07" db="EMBL/GenBank/DDBJ databases">
        <authorList>
            <person name="Yu X."/>
        </authorList>
    </citation>
    <scope>NUCLEOTIDE SEQUENCE [LARGE SCALE GENOMIC DNA]</scope>
    <source>
        <strain evidence="2">24T</strain>
    </source>
</reference>
<evidence type="ECO:0008006" key="4">
    <source>
        <dbReference type="Google" id="ProtNLM"/>
    </source>
</evidence>
<dbReference type="Proteomes" id="UP000510682">
    <property type="component" value="Chromosome"/>
</dbReference>
<evidence type="ECO:0000313" key="3">
    <source>
        <dbReference type="Proteomes" id="UP000510682"/>
    </source>
</evidence>
<evidence type="ECO:0000256" key="1">
    <source>
        <dbReference type="SAM" id="SignalP"/>
    </source>
</evidence>
<proteinExistence type="predicted"/>
<protein>
    <recommendedName>
        <fullName evidence="4">Secreted protein</fullName>
    </recommendedName>
</protein>
<feature type="signal peptide" evidence="1">
    <location>
        <begin position="1"/>
        <end position="24"/>
    </location>
</feature>
<evidence type="ECO:0000313" key="2">
    <source>
        <dbReference type="EMBL" id="QLL06112.1"/>
    </source>
</evidence>
<accession>A0A7D6HS64</accession>
<sequence>MRFLATAAAFAGVAALLQTVPAAADPPSGADAIDAYPLAQGHFSSTSDFYWKFFKTPDGRSCAVAPNGGVSGCDAVPIDAPAGTNQTVVSSWAAAQYRHADPPGFARDVDVLPEGQRLENWGTVCGVGHQGTVTCKAPGSHGFILASTYGVLW</sequence>